<reference evidence="3 4" key="2">
    <citation type="submission" date="2015-10" db="EMBL/GenBank/DDBJ databases">
        <title>Draft Genome Sequence of Prosthecomicrobium hirschii ATCC 27832.</title>
        <authorList>
            <person name="Daniel J."/>
            <person name="Givan S.A."/>
            <person name="Brun Y.V."/>
            <person name="Brown P.J."/>
        </authorList>
    </citation>
    <scope>NUCLEOTIDE SEQUENCE [LARGE SCALE GENOMIC DNA]</scope>
    <source>
        <strain evidence="3 4">16</strain>
    </source>
</reference>
<feature type="region of interest" description="Disordered" evidence="1">
    <location>
        <begin position="56"/>
        <end position="76"/>
    </location>
</feature>
<keyword evidence="2" id="KW-0812">Transmembrane</keyword>
<feature type="transmembrane region" description="Helical" evidence="2">
    <location>
        <begin position="6"/>
        <end position="24"/>
    </location>
</feature>
<comment type="caution">
    <text evidence="3">The sequence shown here is derived from an EMBL/GenBank/DDBJ whole genome shotgun (WGS) entry which is preliminary data.</text>
</comment>
<dbReference type="EMBL" id="LJYW01000001">
    <property type="protein sequence ID" value="KPL55360.1"/>
    <property type="molecule type" value="Genomic_DNA"/>
</dbReference>
<proteinExistence type="predicted"/>
<gene>
    <name evidence="3" type="ORF">ABB55_26570</name>
</gene>
<evidence type="ECO:0000313" key="4">
    <source>
        <dbReference type="Proteomes" id="UP000048984"/>
    </source>
</evidence>
<evidence type="ECO:0000256" key="2">
    <source>
        <dbReference type="SAM" id="Phobius"/>
    </source>
</evidence>
<keyword evidence="4" id="KW-1185">Reference proteome</keyword>
<keyword evidence="2" id="KW-1133">Transmembrane helix</keyword>
<feature type="transmembrane region" description="Helical" evidence="2">
    <location>
        <begin position="33"/>
        <end position="53"/>
    </location>
</feature>
<keyword evidence="2" id="KW-0472">Membrane</keyword>
<dbReference type="Proteomes" id="UP000048984">
    <property type="component" value="Unassembled WGS sequence"/>
</dbReference>
<dbReference type="RefSeq" id="WP_054361526.1">
    <property type="nucleotide sequence ID" value="NZ_LJYW01000001.1"/>
</dbReference>
<dbReference type="AlphaFoldDB" id="A0A0P6W892"/>
<evidence type="ECO:0000256" key="1">
    <source>
        <dbReference type="SAM" id="MobiDB-lite"/>
    </source>
</evidence>
<protein>
    <submittedName>
        <fullName evidence="3">Uncharacterized protein</fullName>
    </submittedName>
</protein>
<accession>A0A0P6W892</accession>
<sequence>MSRGFAWSIIAIIAASGLAGWLLYGPVARQSELGVFLLIGAVLLLFLSLGLAADGGPGKAEPAGPKRKAKTTETAGDALPGDVAGIRVVVSERGISVPFQAGWRDFAGYPEFVIDPDFPAGALELELVEPAHASFGVIGQRGVVFRDDGSLRLDIDGVATEFDDLAALFASPQRSDLGRERNAGLFLELFGHVYAIDPSGGLVPAADGSGDRRGRLVDILTAATHSGDRARFESRMSPGRVFGVIGGRPVRVGEDGTVEWIRSDGVVIFPSLLAARTAISAS</sequence>
<evidence type="ECO:0000313" key="3">
    <source>
        <dbReference type="EMBL" id="KPL55360.1"/>
    </source>
</evidence>
<organism evidence="3 4">
    <name type="scientific">Prosthecodimorpha hirschii</name>
    <dbReference type="NCBI Taxonomy" id="665126"/>
    <lineage>
        <taxon>Bacteria</taxon>
        <taxon>Pseudomonadati</taxon>
        <taxon>Pseudomonadota</taxon>
        <taxon>Alphaproteobacteria</taxon>
        <taxon>Hyphomicrobiales</taxon>
        <taxon>Ancalomicrobiaceae</taxon>
        <taxon>Prosthecodimorpha</taxon>
    </lineage>
</organism>
<reference evidence="3 4" key="1">
    <citation type="submission" date="2015-09" db="EMBL/GenBank/DDBJ databases">
        <authorList>
            <person name="Jackson K.R."/>
            <person name="Lunt B.L."/>
            <person name="Fisher J.N.B."/>
            <person name="Gardner A.V."/>
            <person name="Bailey M.E."/>
            <person name="Deus L.M."/>
            <person name="Earl A.S."/>
            <person name="Gibby P.D."/>
            <person name="Hartmann K.A."/>
            <person name="Liu J.E."/>
            <person name="Manci A.M."/>
            <person name="Nielsen D.A."/>
            <person name="Solomon M.B."/>
            <person name="Breakwell D.P."/>
            <person name="Burnett S.H."/>
            <person name="Grose J.H."/>
        </authorList>
    </citation>
    <scope>NUCLEOTIDE SEQUENCE [LARGE SCALE GENOMIC DNA]</scope>
    <source>
        <strain evidence="3 4">16</strain>
    </source>
</reference>
<name>A0A0P6W892_9HYPH</name>
<dbReference type="STRING" id="665126.ABB55_26570"/>